<dbReference type="Gene3D" id="1.10.10.10">
    <property type="entry name" value="Winged helix-like DNA-binding domain superfamily/Winged helix DNA-binding domain"/>
    <property type="match status" value="1"/>
</dbReference>
<dbReference type="STRING" id="644295.Metev_1274"/>
<proteinExistence type="predicted"/>
<dbReference type="AlphaFoldDB" id="D7E7R6"/>
<evidence type="ECO:0000259" key="1">
    <source>
        <dbReference type="Pfam" id="PF09012"/>
    </source>
</evidence>
<dbReference type="EMBL" id="CP002069">
    <property type="protein sequence ID" value="ADI74139.1"/>
    <property type="molecule type" value="Genomic_DNA"/>
</dbReference>
<dbReference type="InterPro" id="IPR015102">
    <property type="entry name" value="Tscrpt_reg_HTH_FeoC"/>
</dbReference>
<dbReference type="Proteomes" id="UP000000391">
    <property type="component" value="Chromosome"/>
</dbReference>
<name>D7E7R6_METEZ</name>
<accession>D7E7R6</accession>
<evidence type="ECO:0000313" key="3">
    <source>
        <dbReference type="Proteomes" id="UP000000391"/>
    </source>
</evidence>
<sequence>MSKMKQVLSQFTNRNTSSMTMDMLAKELDLNKSTLLAITEFMEHEGYIETTKTQSFCSSCSGCSKCGSETKMYRLTLKGKNFVNNDS</sequence>
<dbReference type="SUPFAM" id="SSF46785">
    <property type="entry name" value="Winged helix' DNA-binding domain"/>
    <property type="match status" value="1"/>
</dbReference>
<reference evidence="2 3" key="1">
    <citation type="submission" date="2010-06" db="EMBL/GenBank/DDBJ databases">
        <title>Complete sequence chromosome of Methanohalobium evestigatum Z-7303.</title>
        <authorList>
            <consortium name="US DOE Joint Genome Institute"/>
            <person name="Lucas S."/>
            <person name="Copeland A."/>
            <person name="Lapidus A."/>
            <person name="Cheng J.-F."/>
            <person name="Bruce D."/>
            <person name="Goodwin L."/>
            <person name="Pitluck S."/>
            <person name="Saunders E."/>
            <person name="Detter J.C."/>
            <person name="Han C."/>
            <person name="Tapia R."/>
            <person name="Land M."/>
            <person name="Hauser L."/>
            <person name="Kyrpides N."/>
            <person name="Mikhailova N."/>
            <person name="Sieprawska-Lupa M."/>
            <person name="Whitman W.B."/>
            <person name="Anderson I."/>
            <person name="Woyke T."/>
        </authorList>
    </citation>
    <scope>NUCLEOTIDE SEQUENCE [LARGE SCALE GENOMIC DNA]</scope>
    <source>
        <strain evidence="3">ATCC BAA-1072 / DSM 3721 / NBRC 107634 / OCM 161 / Z-7303</strain>
    </source>
</reference>
<dbReference type="HOGENOM" id="CLU_2475985_0_0_2"/>
<dbReference type="GeneID" id="9346907"/>
<dbReference type="InterPro" id="IPR036390">
    <property type="entry name" value="WH_DNA-bd_sf"/>
</dbReference>
<feature type="domain" description="Transcriptional regulator HTH-type FeoC" evidence="1">
    <location>
        <begin position="18"/>
        <end position="74"/>
    </location>
</feature>
<keyword evidence="3" id="KW-1185">Reference proteome</keyword>
<protein>
    <recommendedName>
        <fullName evidence="1">Transcriptional regulator HTH-type FeoC domain-containing protein</fullName>
    </recommendedName>
</protein>
<organism evidence="2 3">
    <name type="scientific">Methanohalobium evestigatum (strain ATCC BAA-1072 / DSM 3721 / NBRC 107634 / OCM 161 / Z-7303)</name>
    <dbReference type="NCBI Taxonomy" id="644295"/>
    <lineage>
        <taxon>Archaea</taxon>
        <taxon>Methanobacteriati</taxon>
        <taxon>Methanobacteriota</taxon>
        <taxon>Stenosarchaea group</taxon>
        <taxon>Methanomicrobia</taxon>
        <taxon>Methanosarcinales</taxon>
        <taxon>Methanosarcinaceae</taxon>
        <taxon>Methanohalobium</taxon>
    </lineage>
</organism>
<dbReference type="KEGG" id="mev:Metev_1274"/>
<dbReference type="RefSeq" id="WP_013194705.1">
    <property type="nucleotide sequence ID" value="NC_014253.1"/>
</dbReference>
<dbReference type="InterPro" id="IPR036388">
    <property type="entry name" value="WH-like_DNA-bd_sf"/>
</dbReference>
<gene>
    <name evidence="2" type="ordered locus">Metev_1274</name>
</gene>
<evidence type="ECO:0000313" key="2">
    <source>
        <dbReference type="EMBL" id="ADI74139.1"/>
    </source>
</evidence>
<dbReference type="Pfam" id="PF09012">
    <property type="entry name" value="FeoC"/>
    <property type="match status" value="1"/>
</dbReference>